<dbReference type="PRINTS" id="PR00095">
    <property type="entry name" value="ANTSNTHASEI"/>
</dbReference>
<dbReference type="SUPFAM" id="SSF56322">
    <property type="entry name" value="ADC synthase"/>
    <property type="match status" value="1"/>
</dbReference>
<dbReference type="Pfam" id="PF04715">
    <property type="entry name" value="Anth_synt_I_N"/>
    <property type="match status" value="1"/>
</dbReference>
<keyword evidence="7 15" id="KW-0028">Amino-acid biosynthesis</keyword>
<evidence type="ECO:0000256" key="1">
    <source>
        <dbReference type="ARBA" id="ARBA00001946"/>
    </source>
</evidence>
<evidence type="ECO:0000256" key="6">
    <source>
        <dbReference type="ARBA" id="ARBA00020653"/>
    </source>
</evidence>
<dbReference type="Proteomes" id="UP000190328">
    <property type="component" value="Unassembled WGS sequence"/>
</dbReference>
<dbReference type="UniPathway" id="UPA00035">
    <property type="reaction ID" value="UER00040"/>
</dbReference>
<evidence type="ECO:0000256" key="4">
    <source>
        <dbReference type="ARBA" id="ARBA00011575"/>
    </source>
</evidence>
<dbReference type="InterPro" id="IPR005256">
    <property type="entry name" value="Anth_synth_I_PabB"/>
</dbReference>
<comment type="catalytic activity">
    <reaction evidence="14 15">
        <text>chorismate + L-glutamine = anthranilate + pyruvate + L-glutamate + H(+)</text>
        <dbReference type="Rhea" id="RHEA:21732"/>
        <dbReference type="ChEBI" id="CHEBI:15361"/>
        <dbReference type="ChEBI" id="CHEBI:15378"/>
        <dbReference type="ChEBI" id="CHEBI:16567"/>
        <dbReference type="ChEBI" id="CHEBI:29748"/>
        <dbReference type="ChEBI" id="CHEBI:29985"/>
        <dbReference type="ChEBI" id="CHEBI:58359"/>
        <dbReference type="EC" id="4.1.3.27"/>
    </reaction>
</comment>
<dbReference type="OrthoDB" id="9803598at2"/>
<comment type="function">
    <text evidence="13 15">Part of a heterotetrameric complex that catalyzes the two-step biosynthesis of anthranilate, an intermediate in the biosynthesis of L-tryptophan. In the first step, the glutamine-binding beta subunit (TrpG) of anthranilate synthase (AS) provides the glutamine amidotransferase activity which generates ammonia as a substrate that, along with chorismate, is used in the second step, catalyzed by the large alpha subunit of AS (TrpE) to produce anthranilate. In the absence of TrpG, TrpE can synthesize anthranilate directly from chorismate and high concentrations of ammonia.</text>
</comment>
<dbReference type="EMBL" id="FUXI01000028">
    <property type="protein sequence ID" value="SKA01339.1"/>
    <property type="molecule type" value="Genomic_DNA"/>
</dbReference>
<evidence type="ECO:0000256" key="8">
    <source>
        <dbReference type="ARBA" id="ARBA00022723"/>
    </source>
</evidence>
<keyword evidence="10 15" id="KW-0460">Magnesium</keyword>
<evidence type="ECO:0000313" key="18">
    <source>
        <dbReference type="EMBL" id="SKA01339.1"/>
    </source>
</evidence>
<protein>
    <recommendedName>
        <fullName evidence="6 15">Anthranilate synthase component 1</fullName>
        <ecNumber evidence="5 15">4.1.3.27</ecNumber>
    </recommendedName>
</protein>
<sequence length="466" mass="53416">MRKIKVMNADFLTPVAVYLRLKGKNKTMLESIPREKEKARYTIIALDPVHECRYHAGIFQLDKESFPCLDPLKELEKYVVKKEKLVEDLPFQSGAIGYVGYDVFACYEDIGEIPPDEIGLDDMRFFLFDSYVLIDHQKERIYFVEEDTYSKRSEAELDLAIEEKMQEVLNVQETEYQQITIPKLDYKSNYTKQEFMEIVKNAKEYIRQGDIFQMVPSQRLSADFPYDPFAYYRKLRQSNPSSYLYFIDFGDTQIIGSSPESLVSVKDGVVSTNPIAGTRKRGVTPQEDFALEQELENDEKELAEHKMLVDLGRNDIGKISEIGSVKVPLYLTVEKYRYVMHLVSVVTGQLKQSYTSMDALKSLLPAGTVSGAPKIRAMQRIYEFEKVKRGVYAGAVGYLSQNDSCDFAIAIRTMVVKDKKAYVQAGAGIVFDSEPEKEYEETLHKAKALLEVEEHEYNKIENGVIS</sequence>
<comment type="similarity">
    <text evidence="3 15">Belongs to the anthranilate synthase component I family.</text>
</comment>
<keyword evidence="11 15" id="KW-0057">Aromatic amino acid biosynthesis</keyword>
<proteinExistence type="inferred from homology"/>
<evidence type="ECO:0000313" key="19">
    <source>
        <dbReference type="Proteomes" id="UP000190328"/>
    </source>
</evidence>
<feature type="domain" description="Chorismate-utilising enzyme C-terminal" evidence="16">
    <location>
        <begin position="192"/>
        <end position="445"/>
    </location>
</feature>
<reference evidence="18 19" key="1">
    <citation type="submission" date="2017-02" db="EMBL/GenBank/DDBJ databases">
        <authorList>
            <person name="Peterson S.W."/>
        </authorList>
    </citation>
    <scope>NUCLEOTIDE SEQUENCE [LARGE SCALE GENOMIC DNA]</scope>
    <source>
        <strain evidence="18 19">ATCC BAA-1030</strain>
    </source>
</reference>
<dbReference type="GO" id="GO:0004049">
    <property type="term" value="F:anthranilate synthase activity"/>
    <property type="evidence" value="ECO:0007669"/>
    <property type="project" value="UniProtKB-EC"/>
</dbReference>
<evidence type="ECO:0000256" key="12">
    <source>
        <dbReference type="ARBA" id="ARBA00023239"/>
    </source>
</evidence>
<name>A0A1T4QC76_9ENTE</name>
<dbReference type="PANTHER" id="PTHR11236">
    <property type="entry name" value="AMINOBENZOATE/ANTHRANILATE SYNTHASE"/>
    <property type="match status" value="1"/>
</dbReference>
<comment type="pathway">
    <text evidence="2 15">Amino-acid biosynthesis; L-tryptophan biosynthesis; L-tryptophan from chorismate: step 1/5.</text>
</comment>
<dbReference type="InterPro" id="IPR015890">
    <property type="entry name" value="Chorismate_C"/>
</dbReference>
<evidence type="ECO:0000256" key="2">
    <source>
        <dbReference type="ARBA" id="ARBA00004873"/>
    </source>
</evidence>
<comment type="cofactor">
    <cofactor evidence="1 15">
        <name>Mg(2+)</name>
        <dbReference type="ChEBI" id="CHEBI:18420"/>
    </cofactor>
</comment>
<evidence type="ECO:0000256" key="9">
    <source>
        <dbReference type="ARBA" id="ARBA00022822"/>
    </source>
</evidence>
<dbReference type="GO" id="GO:0046872">
    <property type="term" value="F:metal ion binding"/>
    <property type="evidence" value="ECO:0007669"/>
    <property type="project" value="UniProtKB-KW"/>
</dbReference>
<dbReference type="Gene3D" id="3.60.120.10">
    <property type="entry name" value="Anthranilate synthase"/>
    <property type="match status" value="1"/>
</dbReference>
<dbReference type="EC" id="4.1.3.27" evidence="5 15"/>
<dbReference type="Pfam" id="PF00425">
    <property type="entry name" value="Chorismate_bind"/>
    <property type="match status" value="1"/>
</dbReference>
<keyword evidence="19" id="KW-1185">Reference proteome</keyword>
<evidence type="ECO:0000256" key="15">
    <source>
        <dbReference type="RuleBase" id="RU364045"/>
    </source>
</evidence>
<evidence type="ECO:0000259" key="17">
    <source>
        <dbReference type="Pfam" id="PF04715"/>
    </source>
</evidence>
<feature type="domain" description="Anthranilate synthase component I N-terminal" evidence="17">
    <location>
        <begin position="11"/>
        <end position="142"/>
    </location>
</feature>
<evidence type="ECO:0000256" key="11">
    <source>
        <dbReference type="ARBA" id="ARBA00023141"/>
    </source>
</evidence>
<dbReference type="NCBIfam" id="TIGR00564">
    <property type="entry name" value="trpE_most"/>
    <property type="match status" value="1"/>
</dbReference>
<dbReference type="GO" id="GO:0000162">
    <property type="term" value="P:L-tryptophan biosynthetic process"/>
    <property type="evidence" value="ECO:0007669"/>
    <property type="project" value="UniProtKB-UniPathway"/>
</dbReference>
<keyword evidence="12 15" id="KW-0456">Lyase</keyword>
<evidence type="ECO:0000256" key="3">
    <source>
        <dbReference type="ARBA" id="ARBA00009562"/>
    </source>
</evidence>
<keyword evidence="9 15" id="KW-0822">Tryptophan biosynthesis</keyword>
<evidence type="ECO:0000259" key="16">
    <source>
        <dbReference type="Pfam" id="PF00425"/>
    </source>
</evidence>
<evidence type="ECO:0000256" key="5">
    <source>
        <dbReference type="ARBA" id="ARBA00012266"/>
    </source>
</evidence>
<evidence type="ECO:0000256" key="10">
    <source>
        <dbReference type="ARBA" id="ARBA00022842"/>
    </source>
</evidence>
<organism evidence="18 19">
    <name type="scientific">Pilibacter termitis</name>
    <dbReference type="NCBI Taxonomy" id="263852"/>
    <lineage>
        <taxon>Bacteria</taxon>
        <taxon>Bacillati</taxon>
        <taxon>Bacillota</taxon>
        <taxon>Bacilli</taxon>
        <taxon>Lactobacillales</taxon>
        <taxon>Enterococcaceae</taxon>
        <taxon>Pilibacter</taxon>
    </lineage>
</organism>
<keyword evidence="8 15" id="KW-0479">Metal-binding</keyword>
<dbReference type="AlphaFoldDB" id="A0A1T4QC76"/>
<evidence type="ECO:0000256" key="7">
    <source>
        <dbReference type="ARBA" id="ARBA00022605"/>
    </source>
</evidence>
<accession>A0A1T4QC76</accession>
<evidence type="ECO:0000256" key="13">
    <source>
        <dbReference type="ARBA" id="ARBA00025634"/>
    </source>
</evidence>
<dbReference type="InterPro" id="IPR019999">
    <property type="entry name" value="Anth_synth_I-like"/>
</dbReference>
<dbReference type="PANTHER" id="PTHR11236:SF48">
    <property type="entry name" value="ISOCHORISMATE SYNTHASE MENF"/>
    <property type="match status" value="1"/>
</dbReference>
<dbReference type="InterPro" id="IPR005801">
    <property type="entry name" value="ADC_synthase"/>
</dbReference>
<dbReference type="InterPro" id="IPR006805">
    <property type="entry name" value="Anth_synth_I_N"/>
</dbReference>
<dbReference type="STRING" id="263852.SAMN02745116_02139"/>
<gene>
    <name evidence="15" type="primary">trpE</name>
    <name evidence="18" type="ORF">SAMN02745116_02139</name>
</gene>
<dbReference type="RefSeq" id="WP_078808055.1">
    <property type="nucleotide sequence ID" value="NZ_FUXI01000028.1"/>
</dbReference>
<comment type="subunit">
    <text evidence="4 15">Heterotetramer consisting of two non-identical subunits: a beta subunit (TrpG) and a large alpha subunit (TrpE).</text>
</comment>
<evidence type="ECO:0000256" key="14">
    <source>
        <dbReference type="ARBA" id="ARBA00047683"/>
    </source>
</evidence>